<proteinExistence type="predicted"/>
<dbReference type="Proteomes" id="UP000279307">
    <property type="component" value="Chromosome 12"/>
</dbReference>
<dbReference type="OrthoDB" id="9995573at2759"/>
<gene>
    <name evidence="1" type="ORF">DMN91_011883</name>
</gene>
<comment type="caution">
    <text evidence="1">The sequence shown here is derived from an EMBL/GenBank/DDBJ whole genome shotgun (WGS) entry which is preliminary data.</text>
</comment>
<organism evidence="1">
    <name type="scientific">Ooceraea biroi</name>
    <name type="common">Clonal raider ant</name>
    <name type="synonym">Cerapachys biroi</name>
    <dbReference type="NCBI Taxonomy" id="2015173"/>
    <lineage>
        <taxon>Eukaryota</taxon>
        <taxon>Metazoa</taxon>
        <taxon>Ecdysozoa</taxon>
        <taxon>Arthropoda</taxon>
        <taxon>Hexapoda</taxon>
        <taxon>Insecta</taxon>
        <taxon>Pterygota</taxon>
        <taxon>Neoptera</taxon>
        <taxon>Endopterygota</taxon>
        <taxon>Hymenoptera</taxon>
        <taxon>Apocrita</taxon>
        <taxon>Aculeata</taxon>
        <taxon>Formicoidea</taxon>
        <taxon>Formicidae</taxon>
        <taxon>Dorylinae</taxon>
        <taxon>Ooceraea</taxon>
    </lineage>
</organism>
<sequence length="298" mass="35035">MKLIEKLRRAELRSANLEEEQDVNDFHDFHGIGTSETQLDSFQWLRQCLEPQNEATIKWKETASIRLLKLRSTEYRRKKDKQFVGTITDYFDEFRVLRQSWGYILLEQDFSYLYPNHSMQLLSNWENISQRIKNLLKTNIKSSTPEEKTVKVLLAIPTLFSSKNVGKWSPTAADLNVGFLLHIKALRDLEVEVKRMRRKLFAAKKQLQPFPVIIGENTANITESYVYIDNFPYKVESPLRAIDVCFKAYHALHAFYPFQSSQPWLFLQLAIYQFKTQWDEHIPSVATLVNAYLQFADN</sequence>
<reference evidence="1" key="1">
    <citation type="journal article" date="2018" name="Genome Res.">
        <title>The genomic architecture and molecular evolution of ant odorant receptors.</title>
        <authorList>
            <person name="McKenzie S.K."/>
            <person name="Kronauer D.J.C."/>
        </authorList>
    </citation>
    <scope>NUCLEOTIDE SEQUENCE [LARGE SCALE GENOMIC DNA]</scope>
    <source>
        <strain evidence="1">Clonal line C1</strain>
    </source>
</reference>
<dbReference type="EMBL" id="QOIP01000012">
    <property type="protein sequence ID" value="RLU16124.1"/>
    <property type="molecule type" value="Genomic_DNA"/>
</dbReference>
<accession>A0A3L8D773</accession>
<reference evidence="1" key="2">
    <citation type="submission" date="2018-07" db="EMBL/GenBank/DDBJ databases">
        <authorList>
            <person name="Mckenzie S.K."/>
            <person name="Kronauer D.J.C."/>
        </authorList>
    </citation>
    <scope>NUCLEOTIDE SEQUENCE</scope>
    <source>
        <strain evidence="1">Clonal line C1</strain>
    </source>
</reference>
<protein>
    <submittedName>
        <fullName evidence="1">Uncharacterized protein</fullName>
    </submittedName>
</protein>
<evidence type="ECO:0000313" key="1">
    <source>
        <dbReference type="EMBL" id="RLU16124.1"/>
    </source>
</evidence>
<dbReference type="AlphaFoldDB" id="A0A3L8D773"/>
<name>A0A3L8D773_OOCBI</name>